<comment type="caution">
    <text evidence="2">The sequence shown here is derived from an EMBL/GenBank/DDBJ whole genome shotgun (WGS) entry which is preliminary data.</text>
</comment>
<dbReference type="EMBL" id="CAIE01000046">
    <property type="protein sequence ID" value="CCH22025.1"/>
    <property type="molecule type" value="Genomic_DNA"/>
</dbReference>
<dbReference type="AlphaFoldDB" id="I0LDX8"/>
<organism evidence="2 3">
    <name type="scientific">Micromonospora lupini str. Lupac 08</name>
    <dbReference type="NCBI Taxonomy" id="1150864"/>
    <lineage>
        <taxon>Bacteria</taxon>
        <taxon>Bacillati</taxon>
        <taxon>Actinomycetota</taxon>
        <taxon>Actinomycetes</taxon>
        <taxon>Micromonosporales</taxon>
        <taxon>Micromonosporaceae</taxon>
        <taxon>Micromonospora</taxon>
    </lineage>
</organism>
<gene>
    <name evidence="2" type="ORF">MILUP08_46810</name>
</gene>
<evidence type="ECO:0000313" key="3">
    <source>
        <dbReference type="Proteomes" id="UP000003448"/>
    </source>
</evidence>
<proteinExistence type="predicted"/>
<dbReference type="STRING" id="1150864.MILUP08_46810"/>
<sequence>MPPRELPRPGYGHRGLGRRAAGGLPTARGLAFALLTRPEVVDTRRRRLAWRRWIHVSLDVLAVPSTVRRPHKVSGW</sequence>
<evidence type="ECO:0000313" key="2">
    <source>
        <dbReference type="EMBL" id="CCH22025.1"/>
    </source>
</evidence>
<accession>I0LDX8</accession>
<name>I0LDX8_9ACTN</name>
<keyword evidence="3" id="KW-1185">Reference proteome</keyword>
<dbReference type="Proteomes" id="UP000003448">
    <property type="component" value="Unassembled WGS sequence"/>
</dbReference>
<feature type="region of interest" description="Disordered" evidence="1">
    <location>
        <begin position="1"/>
        <end position="20"/>
    </location>
</feature>
<reference evidence="3" key="1">
    <citation type="journal article" date="2012" name="J. Bacteriol.">
        <title>Genome Sequence of Micromonospora lupini Lupac 08, Isolated from Root Nodules of Lupinus angustifolius.</title>
        <authorList>
            <person name="Alonso-Vega P."/>
            <person name="Normand P."/>
            <person name="Bacigalupe R."/>
            <person name="Pujic P."/>
            <person name="Lajus A."/>
            <person name="Vallenet D."/>
            <person name="Carro L."/>
            <person name="Coll P."/>
            <person name="Trujillo M.E."/>
        </authorList>
    </citation>
    <scope>NUCLEOTIDE SEQUENCE [LARGE SCALE GENOMIC DNA]</scope>
    <source>
        <strain evidence="3">Lupac 08</strain>
    </source>
</reference>
<evidence type="ECO:0000256" key="1">
    <source>
        <dbReference type="SAM" id="MobiDB-lite"/>
    </source>
</evidence>
<protein>
    <submittedName>
        <fullName evidence="2">Uncharacterized protein</fullName>
    </submittedName>
</protein>